<dbReference type="Proteomes" id="UP000623440">
    <property type="component" value="Unassembled WGS sequence"/>
</dbReference>
<comment type="caution">
    <text evidence="1">The sequence shown here is derived from an EMBL/GenBank/DDBJ whole genome shotgun (WGS) entry which is preliminary data.</text>
</comment>
<evidence type="ECO:0000313" key="2">
    <source>
        <dbReference type="Proteomes" id="UP000623440"/>
    </source>
</evidence>
<dbReference type="EMBL" id="JACJSI010000084">
    <property type="protein sequence ID" value="MBD2533164.1"/>
    <property type="molecule type" value="Genomic_DNA"/>
</dbReference>
<feature type="non-terminal residue" evidence="1">
    <location>
        <position position="1"/>
    </location>
</feature>
<reference evidence="1 2" key="1">
    <citation type="journal article" date="2020" name="ISME J.">
        <title>Comparative genomics reveals insights into cyanobacterial evolution and habitat adaptation.</title>
        <authorList>
            <person name="Chen M.Y."/>
            <person name="Teng W.K."/>
            <person name="Zhao L."/>
            <person name="Hu C.X."/>
            <person name="Zhou Y.K."/>
            <person name="Han B.P."/>
            <person name="Song L.R."/>
            <person name="Shu W.S."/>
        </authorList>
    </citation>
    <scope>NUCLEOTIDE SEQUENCE [LARGE SCALE GENOMIC DNA]</scope>
    <source>
        <strain evidence="1 2">FACHB-838</strain>
    </source>
</reference>
<gene>
    <name evidence="1" type="ORF">H6G97_27770</name>
</gene>
<organism evidence="1 2">
    <name type="scientific">Nostoc flagelliforme FACHB-838</name>
    <dbReference type="NCBI Taxonomy" id="2692904"/>
    <lineage>
        <taxon>Bacteria</taxon>
        <taxon>Bacillati</taxon>
        <taxon>Cyanobacteriota</taxon>
        <taxon>Cyanophyceae</taxon>
        <taxon>Nostocales</taxon>
        <taxon>Nostocaceae</taxon>
        <taxon>Nostoc</taxon>
    </lineage>
</organism>
<name>A0ABR8DVE2_9NOSO</name>
<proteinExistence type="predicted"/>
<sequence length="158" mass="18012">PEIFHHLKLTISDKMSDVQVVHQMLSQLGIKAAFRWSRFEPGFERQKIKVYRLDAQIWSNLMSILAKRAARRERLQNLGESDGSAMSFNTQNNLGDPNQHHPKSLIETLIGLVCTVTGDLDHFLVQSKTLDSRVRCQSLTNNTVVLLPFTELTPVDRD</sequence>
<dbReference type="RefSeq" id="WP_190943751.1">
    <property type="nucleotide sequence ID" value="NZ_JACJSI010000084.1"/>
</dbReference>
<protein>
    <submittedName>
        <fullName evidence="1">Uncharacterized protein</fullName>
    </submittedName>
</protein>
<accession>A0ABR8DVE2</accession>
<evidence type="ECO:0000313" key="1">
    <source>
        <dbReference type="EMBL" id="MBD2533164.1"/>
    </source>
</evidence>
<keyword evidence="2" id="KW-1185">Reference proteome</keyword>